<feature type="chain" id="PRO_5008672857" description="Filamentous haemagglutinin FhaB/tRNA nuclease CdiA-like TPS domain-containing protein" evidence="1">
    <location>
        <begin position="40"/>
        <end position="1756"/>
    </location>
</feature>
<dbReference type="GO" id="GO:0003824">
    <property type="term" value="F:catalytic activity"/>
    <property type="evidence" value="ECO:0007669"/>
    <property type="project" value="UniProtKB-ARBA"/>
</dbReference>
<name>A0A1C3E7X5_9GAMM</name>
<dbReference type="NCBIfam" id="TIGR01901">
    <property type="entry name" value="adhes_NPXG"/>
    <property type="match status" value="1"/>
</dbReference>
<evidence type="ECO:0000256" key="1">
    <source>
        <dbReference type="SAM" id="SignalP"/>
    </source>
</evidence>
<dbReference type="Gene3D" id="2.160.20.10">
    <property type="entry name" value="Single-stranded right-handed beta-helix, Pectin lyase-like"/>
    <property type="match status" value="1"/>
</dbReference>
<dbReference type="EMBL" id="LYBM01000071">
    <property type="protein sequence ID" value="ODA29350.1"/>
    <property type="molecule type" value="Genomic_DNA"/>
</dbReference>
<protein>
    <recommendedName>
        <fullName evidence="2">Filamentous haemagglutinin FhaB/tRNA nuclease CdiA-like TPS domain-containing protein</fullName>
    </recommendedName>
</protein>
<dbReference type="InterPro" id="IPR011050">
    <property type="entry name" value="Pectin_lyase_fold/virulence"/>
</dbReference>
<dbReference type="OrthoDB" id="2664633at2"/>
<organism evidence="3 4">
    <name type="scientific">Veronia pacifica</name>
    <dbReference type="NCBI Taxonomy" id="1080227"/>
    <lineage>
        <taxon>Bacteria</taxon>
        <taxon>Pseudomonadati</taxon>
        <taxon>Pseudomonadota</taxon>
        <taxon>Gammaproteobacteria</taxon>
        <taxon>Vibrionales</taxon>
        <taxon>Vibrionaceae</taxon>
        <taxon>Veronia</taxon>
    </lineage>
</organism>
<feature type="domain" description="Filamentous haemagglutinin FhaB/tRNA nuclease CdiA-like TPS" evidence="2">
    <location>
        <begin position="55"/>
        <end position="176"/>
    </location>
</feature>
<dbReference type="STRING" id="1080227.A8L45_22325"/>
<proteinExistence type="predicted"/>
<dbReference type="SMART" id="SM00912">
    <property type="entry name" value="Haemagg_act"/>
    <property type="match status" value="1"/>
</dbReference>
<dbReference type="InterPro" id="IPR008638">
    <property type="entry name" value="FhaB/CdiA-like_TPS"/>
</dbReference>
<evidence type="ECO:0000313" key="3">
    <source>
        <dbReference type="EMBL" id="ODA29350.1"/>
    </source>
</evidence>
<dbReference type="Pfam" id="PF13332">
    <property type="entry name" value="Fil_haemagg_2"/>
    <property type="match status" value="2"/>
</dbReference>
<keyword evidence="1" id="KW-0732">Signal</keyword>
<dbReference type="SUPFAM" id="SSF51126">
    <property type="entry name" value="Pectin lyase-like"/>
    <property type="match status" value="1"/>
</dbReference>
<dbReference type="Proteomes" id="UP000094936">
    <property type="component" value="Unassembled WGS sequence"/>
</dbReference>
<comment type="caution">
    <text evidence="3">The sequence shown here is derived from an EMBL/GenBank/DDBJ whole genome shotgun (WGS) entry which is preliminary data.</text>
</comment>
<dbReference type="Pfam" id="PF05860">
    <property type="entry name" value="TPS"/>
    <property type="match status" value="1"/>
</dbReference>
<evidence type="ECO:0000259" key="2">
    <source>
        <dbReference type="SMART" id="SM00912"/>
    </source>
</evidence>
<evidence type="ECO:0000313" key="4">
    <source>
        <dbReference type="Proteomes" id="UP000094936"/>
    </source>
</evidence>
<dbReference type="InterPro" id="IPR025157">
    <property type="entry name" value="Hemagglutinin_rpt"/>
</dbReference>
<reference evidence="3 4" key="1">
    <citation type="submission" date="2016-05" db="EMBL/GenBank/DDBJ databases">
        <title>Genomic Taxonomy of the Vibrionaceae.</title>
        <authorList>
            <person name="Gomez-Gil B."/>
            <person name="Enciso-Ibarra J."/>
        </authorList>
    </citation>
    <scope>NUCLEOTIDE SEQUENCE [LARGE SCALE GENOMIC DNA]</scope>
    <source>
        <strain evidence="3 4">CAIM 1920</strain>
    </source>
</reference>
<feature type="signal peptide" evidence="1">
    <location>
        <begin position="1"/>
        <end position="39"/>
    </location>
</feature>
<keyword evidence="4" id="KW-1185">Reference proteome</keyword>
<gene>
    <name evidence="3" type="ORF">A8L45_22325</name>
</gene>
<dbReference type="InterPro" id="IPR012334">
    <property type="entry name" value="Pectin_lyas_fold"/>
</dbReference>
<sequence length="1756" mass="181860">MVKDMAISKRNKKLKKNVFKRSLLSLSIGGLLSAGQAIAAAPQPEANSGINVTEKNGVPIVEIVAPTGVTGLSHNKFVKYDVDTGGLVINNSMDSAQSELVGEISRNSNFSAREASVIVSEVTGSDISTLAGAQEIVGSEADFVLANPNGINVNGASFINTSNATLTVGSPLISQTDEYEGVTTKSAVSGANLNVSGEINADGGLALLAPVISTSADTNISAGDEVAVLLGKFDFTPGGAKLIDVAEASNDEVVVDAVLMGAMTAGRINIISTTSGAGVNLGADLTANGEGLAANDGGGIKVKSAGDLDLSGEHKVTSTALANVQSDTETVKFHSALYETGGHLDVSGLTVAANDGVDILGVKSVSLKNTTVEVADQGFLAVNSSGDISLNGVTSEGGSGVLVESAVDQTNTENAVVGNVNVVNSSFTANRQVKVSGPGKVSVMNTTAITRVAEQADDEDGNIFALIEGDAVTVNNLTTNTDVTQIKSTNGDANVSNVDASEQLYVMSTDGNIRISGNIESDKKLEARSQKGTVNLSGNIDAGSGDLVSNSAQTTNVSGTVSGENVTITSTSGLTANGNLTADNRMALVSDKGLNVHNRVSGRTVRLAGKEGVNVTAGTLVKGQDIVKVASAEGALNVQGAKNNFANIISDDKVIVDTQSMRVAAGKVESGGEMRLDVKKNVGIYSTADHRSGGHSSSSSRSLGQDCITILFILNFCGEKKQHTNTQVSWSETFNISSLVHAGTNLWIREADRIDIVGSRVTAGNDATFITDEGDIDIKHAVNSRHEVTKRHIRTNSWIRNEERWDDRVENSTSTHSSVVKAESNLTMTSAGDINITGSSILAEGALKLEAAEDIAIKAAKNTYSVDAKSHGRGVHLTSAGIFGLGIGINWTSQKSSVDIDGSTHTGSQVVGGSVEITNDNGNKEHDITVEGSVVSATAGDLDIDADRDFNSLATYDTKTANVSKETTHNRFEIGLLHIGLSSANAKGKLNAEKTTANTNLFSSAGNINVTAGNHILDQAGTYEAAGDIKLEADSVTQEAVKESVSYDANLDQHSASFSLGLDVNGLKAQLSSWEKFIGSVVELAKGPTQSKRPINNFDRITNATGGTVERETVTTNLGFDDLDIPGNLLKKPNLNFSKPTVKIGIAFSANSSHMDFSKDHDKERGGLISGNSVTITALNGDVNLEGSEIVGVDDNVEITGQNVNFTELEENYRVEANHTTTSAGFDLGITLGATPGVSFEFKASGSNYDGNSNRHTETAGSVDAAQDALLVAENGKITLVGTNITAGDDIGLNATDGIDVQATNNSYSSSQNYDAAKFGFNIGVGPTAPFINELGVNASVKHEDLSVSATYHGESSFKAGGNVDIKTTNGNVDLAAPDIEAGEDVTIASQNGSVNINDSIDKAHLNANSNGAGFEFSWEAPLTFGAGFNVTDNTHTINAETSDTTQIAAGGNVTVAGGTGVTMVGTDIGADGNVTLDGGTGSVDIQASVTDSNENLSVNDFDFGFNTLKLGQKGGDEGIQLPGIDLDVDVQRLNVVTHTEKPGSISAGGDLTIDAEGALNLHGTVITAAGETNITTAGINAQAAVSTQQGGGNGFQLGLGVPSYTVGKKEESKVLPNLPNFSTGFQHYEVDKQTVINASINGQAINPSSLGNKDHEHGVDFGFGVNFTNANNVKANAGELEGDNDTLTNIAFGAAAVATLLTDNDNNRFKAGEFRPGFGFQQPNMDLNAGSSVEGEISDFFSNVPDFDFDEFTNL</sequence>
<accession>A0A1C3E7X5</accession>